<evidence type="ECO:0000313" key="3">
    <source>
        <dbReference type="Proteomes" id="UP001143463"/>
    </source>
</evidence>
<gene>
    <name evidence="2" type="primary">paaB1</name>
    <name evidence="2" type="ORF">GCM10017577_09800</name>
</gene>
<dbReference type="GO" id="GO:0016853">
    <property type="term" value="F:isomerase activity"/>
    <property type="evidence" value="ECO:0007669"/>
    <property type="project" value="UniProtKB-KW"/>
</dbReference>
<dbReference type="EMBL" id="BSFQ01000003">
    <property type="protein sequence ID" value="GLL09840.1"/>
    <property type="molecule type" value="Genomic_DNA"/>
</dbReference>
<dbReference type="InterPro" id="IPR029045">
    <property type="entry name" value="ClpP/crotonase-like_dom_sf"/>
</dbReference>
<dbReference type="InterPro" id="IPR014748">
    <property type="entry name" value="Enoyl-CoA_hydra_C"/>
</dbReference>
<sequence>MSTTTYTDVRYRVEDAVAHIQLHRPEALNAWTPAMGAELLDAVRRAATDDAVRAVLITGAGRAFCAGADVKNQRELTPDGDPDLTSRLREVYNPIILEIRGARKPFVAAVQGACAGLGVSLALSCDLLLAAEDAYLLLAFVRIGVMPDAGATAFLAERVGLARAAELCMLGEKLPAAKAERWGLVNAVHPAEELQSAAEGLARRLASAPTVALGNMKRALSTAAQRGLADQLELEATLQQEHGATADYHEGRSAFAEKRKAVFQGR</sequence>
<keyword evidence="3" id="KW-1185">Reference proteome</keyword>
<dbReference type="Proteomes" id="UP001143463">
    <property type="component" value="Unassembled WGS sequence"/>
</dbReference>
<dbReference type="PANTHER" id="PTHR43459:SF1">
    <property type="entry name" value="EG:BACN32G11.4 PROTEIN"/>
    <property type="match status" value="1"/>
</dbReference>
<protein>
    <submittedName>
        <fullName evidence="2">2-(1,2-epoxy-1,2-dihydrophenyl)acetyl-CoA isomerase</fullName>
    </submittedName>
</protein>
<dbReference type="Gene3D" id="1.10.12.10">
    <property type="entry name" value="Lyase 2-enoyl-coa Hydratase, Chain A, domain 2"/>
    <property type="match status" value="1"/>
</dbReference>
<dbReference type="Gene3D" id="3.90.226.10">
    <property type="entry name" value="2-enoyl-CoA Hydratase, Chain A, domain 1"/>
    <property type="match status" value="1"/>
</dbReference>
<name>A0A9W6KZ73_9PSEU</name>
<dbReference type="PANTHER" id="PTHR43459">
    <property type="entry name" value="ENOYL-COA HYDRATASE"/>
    <property type="match status" value="1"/>
</dbReference>
<dbReference type="RefSeq" id="WP_231498139.1">
    <property type="nucleotide sequence ID" value="NZ_BAAAUZ010000011.1"/>
</dbReference>
<organism evidence="2 3">
    <name type="scientific">Pseudonocardia halophobica</name>
    <dbReference type="NCBI Taxonomy" id="29401"/>
    <lineage>
        <taxon>Bacteria</taxon>
        <taxon>Bacillati</taxon>
        <taxon>Actinomycetota</taxon>
        <taxon>Actinomycetes</taxon>
        <taxon>Pseudonocardiales</taxon>
        <taxon>Pseudonocardiaceae</taxon>
        <taxon>Pseudonocardia</taxon>
    </lineage>
</organism>
<evidence type="ECO:0000256" key="1">
    <source>
        <dbReference type="ARBA" id="ARBA00005254"/>
    </source>
</evidence>
<dbReference type="InterPro" id="IPR001753">
    <property type="entry name" value="Enoyl-CoA_hydra/iso"/>
</dbReference>
<dbReference type="SUPFAM" id="SSF52096">
    <property type="entry name" value="ClpP/crotonase"/>
    <property type="match status" value="1"/>
</dbReference>
<reference evidence="2" key="1">
    <citation type="journal article" date="2014" name="Int. J. Syst. Evol. Microbiol.">
        <title>Complete genome sequence of Corynebacterium casei LMG S-19264T (=DSM 44701T), isolated from a smear-ripened cheese.</title>
        <authorList>
            <consortium name="US DOE Joint Genome Institute (JGI-PGF)"/>
            <person name="Walter F."/>
            <person name="Albersmeier A."/>
            <person name="Kalinowski J."/>
            <person name="Ruckert C."/>
        </authorList>
    </citation>
    <scope>NUCLEOTIDE SEQUENCE</scope>
    <source>
        <strain evidence="2">VKM Ac-1069</strain>
    </source>
</reference>
<dbReference type="CDD" id="cd06558">
    <property type="entry name" value="crotonase-like"/>
    <property type="match status" value="1"/>
</dbReference>
<comment type="similarity">
    <text evidence="1">Belongs to the enoyl-CoA hydratase/isomerase family.</text>
</comment>
<reference evidence="2" key="2">
    <citation type="submission" date="2023-01" db="EMBL/GenBank/DDBJ databases">
        <authorList>
            <person name="Sun Q."/>
            <person name="Evtushenko L."/>
        </authorList>
    </citation>
    <scope>NUCLEOTIDE SEQUENCE</scope>
    <source>
        <strain evidence="2">VKM Ac-1069</strain>
    </source>
</reference>
<dbReference type="Pfam" id="PF00378">
    <property type="entry name" value="ECH_1"/>
    <property type="match status" value="1"/>
</dbReference>
<comment type="caution">
    <text evidence="2">The sequence shown here is derived from an EMBL/GenBank/DDBJ whole genome shotgun (WGS) entry which is preliminary data.</text>
</comment>
<evidence type="ECO:0000313" key="2">
    <source>
        <dbReference type="EMBL" id="GLL09840.1"/>
    </source>
</evidence>
<accession>A0A9W6KZ73</accession>
<proteinExistence type="inferred from homology"/>
<dbReference type="AlphaFoldDB" id="A0A9W6KZ73"/>
<keyword evidence="2" id="KW-0413">Isomerase</keyword>